<dbReference type="Pfam" id="PF05553">
    <property type="entry name" value="DUF761"/>
    <property type="match status" value="1"/>
</dbReference>
<keyword evidence="2" id="KW-1133">Transmembrane helix</keyword>
<dbReference type="InterPro" id="IPR025520">
    <property type="entry name" value="DUF4408"/>
</dbReference>
<evidence type="ECO:0000256" key="1">
    <source>
        <dbReference type="SAM" id="MobiDB-lite"/>
    </source>
</evidence>
<name>A0A5J4ZDH8_9ASTE</name>
<dbReference type="AlphaFoldDB" id="A0A5J4ZDH8"/>
<evidence type="ECO:0000256" key="2">
    <source>
        <dbReference type="SAM" id="Phobius"/>
    </source>
</evidence>
<organism evidence="4 5">
    <name type="scientific">Nyssa sinensis</name>
    <dbReference type="NCBI Taxonomy" id="561372"/>
    <lineage>
        <taxon>Eukaryota</taxon>
        <taxon>Viridiplantae</taxon>
        <taxon>Streptophyta</taxon>
        <taxon>Embryophyta</taxon>
        <taxon>Tracheophyta</taxon>
        <taxon>Spermatophyta</taxon>
        <taxon>Magnoliopsida</taxon>
        <taxon>eudicotyledons</taxon>
        <taxon>Gunneridae</taxon>
        <taxon>Pentapetalae</taxon>
        <taxon>asterids</taxon>
        <taxon>Cornales</taxon>
        <taxon>Nyssaceae</taxon>
        <taxon>Nyssa</taxon>
    </lineage>
</organism>
<accession>A0A5J4ZDH8</accession>
<evidence type="ECO:0000313" key="4">
    <source>
        <dbReference type="EMBL" id="KAA8515331.1"/>
    </source>
</evidence>
<dbReference type="PANTHER" id="PTHR33098">
    <property type="entry name" value="COTTON FIBER (DUF761)"/>
    <property type="match status" value="1"/>
</dbReference>
<sequence length="331" mass="37329">MASSSTWILSLKVLLISIGVVSLAMVIKLSIPLIINFAVYEVPGIWSTLLSWLRPPYVYIIVNAIIIIIAASSRLHHKLYGDNQSEPEPPQVSTKPPPPDLHSGFAAVSAQPEFHVLETPVVYESEARVSEVIKDVVMSGPEVGDQDRDEFDISRSTWTPPQRLSSSEIQTDFLFPATEKPLVSSRFAHRKPVKASPEGGRALRVAKPKRHETFEHTWKAITDGRQMPLTRHLKKSDTWETHGRTMNASPQNESPPIVNKSETLKDRTKFNPRPSATASPVSGKLRKEPSLTQDELNRRVEAFIKKFNEEMRLQRQESLNQYMEMINRGAH</sequence>
<gene>
    <name evidence="4" type="ORF">F0562_018439</name>
</gene>
<protein>
    <recommendedName>
        <fullName evidence="3">DUF4408 domain-containing protein</fullName>
    </recommendedName>
</protein>
<dbReference type="OrthoDB" id="1933168at2759"/>
<keyword evidence="2" id="KW-0472">Membrane</keyword>
<evidence type="ECO:0000313" key="5">
    <source>
        <dbReference type="Proteomes" id="UP000325577"/>
    </source>
</evidence>
<reference evidence="4 5" key="1">
    <citation type="submission" date="2019-09" db="EMBL/GenBank/DDBJ databases">
        <title>A chromosome-level genome assembly of the Chinese tupelo Nyssa sinensis.</title>
        <authorList>
            <person name="Yang X."/>
            <person name="Kang M."/>
            <person name="Yang Y."/>
            <person name="Xiong H."/>
            <person name="Wang M."/>
            <person name="Zhang Z."/>
            <person name="Wang Z."/>
            <person name="Wu H."/>
            <person name="Ma T."/>
            <person name="Liu J."/>
            <person name="Xi Z."/>
        </authorList>
    </citation>
    <scope>NUCLEOTIDE SEQUENCE [LARGE SCALE GENOMIC DNA]</scope>
    <source>
        <strain evidence="4">J267</strain>
        <tissue evidence="4">Leaf</tissue>
    </source>
</reference>
<dbReference type="EMBL" id="CM018052">
    <property type="protein sequence ID" value="KAA8515331.1"/>
    <property type="molecule type" value="Genomic_DNA"/>
</dbReference>
<dbReference type="PANTHER" id="PTHR33098:SF75">
    <property type="entry name" value="DUF4408 DOMAIN PROTEIN"/>
    <property type="match status" value="1"/>
</dbReference>
<proteinExistence type="predicted"/>
<dbReference type="Pfam" id="PF14364">
    <property type="entry name" value="DUF4408"/>
    <property type="match status" value="1"/>
</dbReference>
<feature type="transmembrane region" description="Helical" evidence="2">
    <location>
        <begin position="12"/>
        <end position="37"/>
    </location>
</feature>
<dbReference type="InterPro" id="IPR008480">
    <property type="entry name" value="DUF761_pln"/>
</dbReference>
<feature type="transmembrane region" description="Helical" evidence="2">
    <location>
        <begin position="57"/>
        <end position="75"/>
    </location>
</feature>
<dbReference type="Proteomes" id="UP000325577">
    <property type="component" value="Linkage Group LG9"/>
</dbReference>
<feature type="region of interest" description="Disordered" evidence="1">
    <location>
        <begin position="80"/>
        <end position="102"/>
    </location>
</feature>
<keyword evidence="2" id="KW-0812">Transmembrane</keyword>
<feature type="compositionally biased region" description="Pro residues" evidence="1">
    <location>
        <begin position="87"/>
        <end position="100"/>
    </location>
</feature>
<feature type="region of interest" description="Disordered" evidence="1">
    <location>
        <begin position="237"/>
        <end position="293"/>
    </location>
</feature>
<evidence type="ECO:0000259" key="3">
    <source>
        <dbReference type="Pfam" id="PF14364"/>
    </source>
</evidence>
<feature type="domain" description="DUF4408" evidence="3">
    <location>
        <begin position="43"/>
        <end position="75"/>
    </location>
</feature>
<feature type="compositionally biased region" description="Polar residues" evidence="1">
    <location>
        <begin position="244"/>
        <end position="254"/>
    </location>
</feature>
<keyword evidence="5" id="KW-1185">Reference proteome</keyword>